<reference evidence="4" key="1">
    <citation type="submission" date="2020-07" db="EMBL/GenBank/DDBJ databases">
        <title>Methanobacterium. sp. MethCan genome.</title>
        <authorList>
            <person name="Postec A."/>
            <person name="Quemeneur M."/>
        </authorList>
    </citation>
    <scope>NUCLEOTIDE SEQUENCE</scope>
    <source>
        <strain evidence="4">MethCAN</strain>
    </source>
</reference>
<feature type="domain" description="DUF11" evidence="3">
    <location>
        <begin position="2102"/>
        <end position="2217"/>
    </location>
</feature>
<gene>
    <name evidence="4" type="ORF">HYG87_04830</name>
</gene>
<accession>A0A8T8KCQ9</accession>
<feature type="domain" description="DUF11" evidence="3">
    <location>
        <begin position="2959"/>
        <end position="3072"/>
    </location>
</feature>
<dbReference type="InterPro" id="IPR013783">
    <property type="entry name" value="Ig-like_fold"/>
</dbReference>
<dbReference type="Gene3D" id="2.60.40.3080">
    <property type="match status" value="1"/>
</dbReference>
<dbReference type="OrthoDB" id="76596at2157"/>
<feature type="domain" description="DUF11" evidence="3">
    <location>
        <begin position="1714"/>
        <end position="1842"/>
    </location>
</feature>
<dbReference type="InterPro" id="IPR051172">
    <property type="entry name" value="Chlamydia_OmcB"/>
</dbReference>
<dbReference type="Pfam" id="PF01345">
    <property type="entry name" value="DUF11"/>
    <property type="match status" value="12"/>
</dbReference>
<dbReference type="Gene3D" id="2.60.40.740">
    <property type="match status" value="2"/>
</dbReference>
<feature type="domain" description="DUF11" evidence="3">
    <location>
        <begin position="2470"/>
        <end position="2583"/>
    </location>
</feature>
<dbReference type="InterPro" id="IPR008969">
    <property type="entry name" value="CarboxyPept-like_regulatory"/>
</dbReference>
<dbReference type="InterPro" id="IPR047589">
    <property type="entry name" value="DUF11_rpt"/>
</dbReference>
<feature type="region of interest" description="Disordered" evidence="1">
    <location>
        <begin position="1521"/>
        <end position="1555"/>
    </location>
</feature>
<feature type="domain" description="DUF11" evidence="3">
    <location>
        <begin position="1851"/>
        <end position="1968"/>
    </location>
</feature>
<feature type="domain" description="DUF11" evidence="3">
    <location>
        <begin position="1103"/>
        <end position="1225"/>
    </location>
</feature>
<dbReference type="InterPro" id="IPR001434">
    <property type="entry name" value="OmcB-like_DUF11"/>
</dbReference>
<feature type="domain" description="DUF11" evidence="3">
    <location>
        <begin position="1977"/>
        <end position="2095"/>
    </location>
</feature>
<evidence type="ECO:0000256" key="2">
    <source>
        <dbReference type="SAM" id="Phobius"/>
    </source>
</evidence>
<dbReference type="PANTHER" id="PTHR34819:SF3">
    <property type="entry name" value="CELL SURFACE PROTEIN"/>
    <property type="match status" value="1"/>
</dbReference>
<proteinExistence type="predicted"/>
<dbReference type="RefSeq" id="WP_211534088.1">
    <property type="nucleotide sequence ID" value="NZ_CP058560.1"/>
</dbReference>
<feature type="domain" description="DUF11" evidence="3">
    <location>
        <begin position="2229"/>
        <end position="2339"/>
    </location>
</feature>
<feature type="transmembrane region" description="Helical" evidence="2">
    <location>
        <begin position="3094"/>
        <end position="3114"/>
    </location>
</feature>
<dbReference type="InterPro" id="IPR026466">
    <property type="entry name" value="Fim_isopep_form_D2_dom"/>
</dbReference>
<feature type="domain" description="DUF11" evidence="3">
    <location>
        <begin position="2838"/>
        <end position="2952"/>
    </location>
</feature>
<dbReference type="KEGG" id="meme:HYG87_04830"/>
<feature type="domain" description="DUF11" evidence="3">
    <location>
        <begin position="2592"/>
        <end position="2706"/>
    </location>
</feature>
<keyword evidence="2" id="KW-0812">Transmembrane</keyword>
<name>A0A8T8KCQ9_9EURY</name>
<feature type="domain" description="DUF11" evidence="3">
    <location>
        <begin position="2351"/>
        <end position="2461"/>
    </location>
</feature>
<dbReference type="Proteomes" id="UP000681041">
    <property type="component" value="Chromosome"/>
</dbReference>
<evidence type="ECO:0000256" key="1">
    <source>
        <dbReference type="SAM" id="MobiDB-lite"/>
    </source>
</evidence>
<protein>
    <submittedName>
        <fullName evidence="4">DUF11 domain-containing protein</fullName>
    </submittedName>
</protein>
<organism evidence="4 5">
    <name type="scientific">Methanobacterium alkalithermotolerans</name>
    <dbReference type="NCBI Taxonomy" id="2731220"/>
    <lineage>
        <taxon>Archaea</taxon>
        <taxon>Methanobacteriati</taxon>
        <taxon>Methanobacteriota</taxon>
        <taxon>Methanomada group</taxon>
        <taxon>Methanobacteria</taxon>
        <taxon>Methanobacteriales</taxon>
        <taxon>Methanobacteriaceae</taxon>
        <taxon>Methanobacterium</taxon>
    </lineage>
</organism>
<dbReference type="NCBIfam" id="TIGR01451">
    <property type="entry name" value="B_ant_repeat"/>
    <property type="match status" value="7"/>
</dbReference>
<dbReference type="PANTHER" id="PTHR34819">
    <property type="entry name" value="LARGE CYSTEINE-RICH PERIPLASMIC PROTEIN OMCB"/>
    <property type="match status" value="1"/>
</dbReference>
<evidence type="ECO:0000313" key="5">
    <source>
        <dbReference type="Proteomes" id="UP000681041"/>
    </source>
</evidence>
<dbReference type="Gene3D" id="2.60.40.10">
    <property type="entry name" value="Immunoglobulins"/>
    <property type="match status" value="1"/>
</dbReference>
<dbReference type="GeneID" id="64820065"/>
<keyword evidence="2" id="KW-0472">Membrane</keyword>
<feature type="domain" description="DUF11" evidence="3">
    <location>
        <begin position="2715"/>
        <end position="2832"/>
    </location>
</feature>
<evidence type="ECO:0000313" key="4">
    <source>
        <dbReference type="EMBL" id="QUH23141.1"/>
    </source>
</evidence>
<dbReference type="NCBIfam" id="TIGR04226">
    <property type="entry name" value="RrgB_K2N_iso_D2"/>
    <property type="match status" value="1"/>
</dbReference>
<keyword evidence="2" id="KW-1133">Transmembrane helix</keyword>
<keyword evidence="5" id="KW-1185">Reference proteome</keyword>
<sequence length="3117" mass="332193">MADDDFSIVNDTKILDIDSNNTDNSNLTPLVEISGLVQDCKTDEPLPDVTILVKNLQGLEMGRTQTDAHGLYKVSFSSNDSIFNVIASLNGHVSPSQEVEVENINQIKTAQVNFHLGQPAVTVTSPGETFINENFQMSFTFNNEATSTGFGPILELILPPEISFNAATYLGSAIRSTNLGIFPLSGELLNPLTREMVTGTPGFSLWVLEYPFGSFTPDQPPATLLASFTMAANATLGVPLNVTTNPIFRFGNTPLDDPTTDPPIHGNTVVTTVTPTVIRLTKNAIMPEDETATGPNYPRTYQLILDIADGATLTNVNVTDLLPSNLQFIQVIDAAGGTIINTPSLTIPGGNLTINFPSITGVLGVDRVITYQVYAPEFDNTLQPVIDPNTGAPVPSFNNSTAQGNYNGTTVTSDGPSTEYTVTLKSLAVQKSVSDLSGPPTRPTNTLEYTINFQVSDYFQLRNVTLTDVVGDGQSFLSSFIPLLRITENGTTTNLPFVPSNYEVTHNNITGTWTIIFYVSNQLLDWGLDEVLTGGLYNNRTDNRGPTTGTITFRTIIDIEYEDPANFPSGDPLLTSNDVTTNQVTANANLTHNHHPVSDGSGTSVVIVAPTIEKSIYAINGNTTIGNPPYFLKPGDDVTFSLKVWVPTTNLENFSIVDFLPIPFFNATQVTTNIAQGNTPPGAGEWRLAADDTLSTFLGFLPTLTTNATDNNLIFNYGLVNSTDQITRLVHILFTVTATNEPMADELYLTNQMNIMYDNSPGDMFSDNAIIQFITQQPVLVITKGISGTTGSGTITPDPSILPVNGDLNGADAGDKVTYVITVENQGSWNAYDVIIRDNIPAGLINPTLISVIYGNGTPITNFTGNLFAAGGLILNNILYRNDGTKGPPYGNDTVFITFTFDIAPDVYPRQVINNTAEILNFASTPDGPNFVQDQSLFQDQAWVTIADPTISKDLVNSTDPGTSGNNLTIGELGTFRFLITLPEGQMTNLTITDLLPAGIIYTGNYVLNLTGFNGTLGNLIVTSVGNTITFLFNGTTIVNPDNLNETNSFYIDVDLVVENNETTNPRTPSSLPKTNTVRLDWDENPAAPVSANYNFNVLQPWLNVVKTILPNPVSGGQQTTVRLNLSNSGLSPAYNVVIVDPLNGTAFNWTTVTSAITPPGFTFNYNSSSGIVTYIGGNINPGESLNFTFNVNIMDDVKSNSTFLNTATATYDSLSSTTTPRDNNREYTSQGSTNLRTIAPAVVKGVFNTSEPDSTGNNVLIGEVVTYRVDITIPSGTTANVNISDIINTRLAYIGGRALISRSSSNVFADGFIFTSTGLTDFQSITPTSTNPLIFFLGNITNNNLLGNETIRILFDVVVKNNVSNNVNGTIPNTGTLNYTNEAGQSLSTSSSAPGLTVRRPVLTINKTATPTIQQGGEPVTFNIVVRNTAGTNIAPVYDLVVTDIIHPNFINIRALNGTLNQVTITTSNVTITANYTLIGNNLTVNIDRLLQGQNVTISFIADLKEDIIFNTTTANTANVTGTSLPGPNGTGGVTPGAPGTETGERTGDPSQGTVNNIWATSTVNVTSRSPSIIKNSEGLPLVNRTIGDTANQTIIVAVPQGTTIRLRVTDRMPVGLVASNFTYIISPSLSVQYPDPIPVFNSTSNTWEFDFGEINATAPGNITINYTVLVENILSNQNGLNLINNATVFYFNGATEINGGSATSTVRVIEPDLQLIKTGSTNVNPGGTVEFTLQINHTNQSTSNAYDLVLDDVIPGGMTYLDTTLLPAGWLVDTTLLPGLVRFTGPSLLLGDNATIIFRCVVDNNISLAGQDLINIANLTYTSLSGPSPDERTYNTTDSAIVHILGADIYINKAGPPNIFAGQQINYTLTIGNNGPDTAVNVILNDMIDPAWYSLLTGVEYNLNGTWYAFSNPLNLALGNISTSQIITILIRGNLSSAAPLGTINNTAQVTSDTPDPDPDNNTAQAITQVNQQADLNVTKTGPSTILAGQKINYTINVINNGPSDAQNVQVTDSIPPQLINVEYSVNGGINWINWPPALGYIDLGTLSAGGSQEILLRGDVLSSVANGTLINNTVNATTTTPDPTPASDSTTTLVNTQADINVTKNGPASIVAGNTILYSIIVVNNGPSDALDVRVFDAVPPQLINVEYSVNGGINWINWPPALGYIDLGILTVNETRSILLRGTVNPSTPNGTNLNNTVTVTTTTPDPTPNTDTVITNVNTIADIFVNKMGPASGTAGEDIIKYTLVVGNNGPSTAESVILYDNLSFLINPEYSLNDINWFTWTGSLNLGNLTPASITTIFLRGLIPADALGVLNNTALVNSSTFDPFLENNTSSVVTDVLTVADVFVVKEAPFSVVAGEEILFTVNVGNVGPSVARDVVLVDVVVSSVANPFYSVNGGLDWFGWTGMLVLGDLSPGVILEVLIRGDVLADVLGEINNTALVNSSTFDPFLENNTSSTVTGVDTVADVFVVKDGPVSAVAGEDVVEYSIVVGNVGPSVARDVFLVDVVPGFVLSPVYSVNGGAWLSWLGSLFIGDLLPGEVWNVSIRGDLSADALGVLNNTALVNSSTFDPFLENNTSSVVTDVLTVADVFVVKDGPVSAVAGEDVVEYSIVVGNVGPSVARDVFLSDDVPGFILDPEYSVDSGVSWNVWLGSLNLGNLSSGNSVEVWIRGLLSSDALGVLNNTALVNSSTFDPFLENNTSSTVTDVETVADIYVIKTGTPDPVLAGHENLTYNILVGNNGPSVSRNVILYDILPPVILNPVYSIDGGISWFNWTGSLNLGNFTPGQTINVLIQGLVSAEANSTIRNTANVTSDTFDPDLENNTSTADIQIKTADIGVQKDTSKLNPNYLDEIMFTITVTNHGPDQATGVEITDLLPDGLNYISSITTQGVYDFTTGIWQIGTMEFGNSAILNIIAKVVQTGNITNTATKTAENEYDPNPDNDQDSVTLEVPPAADLAITKTVNDLRPILYDTIFFTYIVQNRGPDTAVDSRVIDVLPVGLQYVSSVANYGSYNPITGIWSIGNLPRGAIAELTITTIVTRTGNITNTAKVESLTYDPILDDTVSSVTIEVQQPKPKPDDDGKVPMQETGIPLTAILMALILIVGGLIVPLRKK</sequence>
<dbReference type="EMBL" id="CP058560">
    <property type="protein sequence ID" value="QUH23141.1"/>
    <property type="molecule type" value="Genomic_DNA"/>
</dbReference>
<dbReference type="SUPFAM" id="SSF49464">
    <property type="entry name" value="Carboxypeptidase regulatory domain-like"/>
    <property type="match status" value="1"/>
</dbReference>
<evidence type="ECO:0000259" key="3">
    <source>
        <dbReference type="Pfam" id="PF01345"/>
    </source>
</evidence>
<dbReference type="Gene3D" id="2.60.40.1120">
    <property type="entry name" value="Carboxypeptidase-like, regulatory domain"/>
    <property type="match status" value="1"/>
</dbReference>